<dbReference type="GO" id="GO:0005886">
    <property type="term" value="C:plasma membrane"/>
    <property type="evidence" value="ECO:0007669"/>
    <property type="project" value="UniProtKB-SubCell"/>
</dbReference>
<organism evidence="9">
    <name type="scientific">freshwater metagenome</name>
    <dbReference type="NCBI Taxonomy" id="449393"/>
    <lineage>
        <taxon>unclassified sequences</taxon>
        <taxon>metagenomes</taxon>
        <taxon>ecological metagenomes</taxon>
    </lineage>
</organism>
<evidence type="ECO:0000313" key="8">
    <source>
        <dbReference type="EMBL" id="CAB4737800.1"/>
    </source>
</evidence>
<evidence type="ECO:0000256" key="5">
    <source>
        <dbReference type="ARBA" id="ARBA00023136"/>
    </source>
</evidence>
<accession>A0A6J6UB35</accession>
<evidence type="ECO:0000256" key="3">
    <source>
        <dbReference type="ARBA" id="ARBA00022692"/>
    </source>
</evidence>
<feature type="domain" description="Type II secretion system protein GspF" evidence="7">
    <location>
        <begin position="164"/>
        <end position="288"/>
    </location>
</feature>
<dbReference type="PANTHER" id="PTHR35007">
    <property type="entry name" value="INTEGRAL MEMBRANE PROTEIN-RELATED"/>
    <property type="match status" value="1"/>
</dbReference>
<dbReference type="Pfam" id="PF00482">
    <property type="entry name" value="T2SSF"/>
    <property type="match status" value="1"/>
</dbReference>
<keyword evidence="4 6" id="KW-1133">Transmembrane helix</keyword>
<comment type="subcellular location">
    <subcellularLocation>
        <location evidence="1">Cell membrane</location>
        <topology evidence="1">Multi-pass membrane protein</topology>
    </subcellularLocation>
</comment>
<evidence type="ECO:0000313" key="9">
    <source>
        <dbReference type="EMBL" id="CAB4756545.1"/>
    </source>
</evidence>
<proteinExistence type="predicted"/>
<evidence type="ECO:0000256" key="4">
    <source>
        <dbReference type="ARBA" id="ARBA00022989"/>
    </source>
</evidence>
<dbReference type="AlphaFoldDB" id="A0A6J6UB35"/>
<keyword evidence="3 6" id="KW-0812">Transmembrane</keyword>
<feature type="transmembrane region" description="Helical" evidence="6">
    <location>
        <begin position="122"/>
        <end position="140"/>
    </location>
</feature>
<keyword evidence="2" id="KW-1003">Cell membrane</keyword>
<feature type="transmembrane region" description="Helical" evidence="6">
    <location>
        <begin position="98"/>
        <end position="116"/>
    </location>
</feature>
<name>A0A6J6UB35_9ZZZZ</name>
<evidence type="ECO:0000313" key="10">
    <source>
        <dbReference type="EMBL" id="CAB5005528.1"/>
    </source>
</evidence>
<feature type="transmembrane region" description="Helical" evidence="6">
    <location>
        <begin position="269"/>
        <end position="292"/>
    </location>
</feature>
<protein>
    <submittedName>
        <fullName evidence="9">Unannotated protein</fullName>
    </submittedName>
</protein>
<reference evidence="9" key="1">
    <citation type="submission" date="2020-05" db="EMBL/GenBank/DDBJ databases">
        <authorList>
            <person name="Chiriac C."/>
            <person name="Salcher M."/>
            <person name="Ghai R."/>
            <person name="Kavagutti S V."/>
        </authorList>
    </citation>
    <scope>NUCLEOTIDE SEQUENCE</scope>
</reference>
<gene>
    <name evidence="8" type="ORF">UFOPK2786_00594</name>
    <name evidence="9" type="ORF">UFOPK2810_01108</name>
    <name evidence="10" type="ORF">UFOPK4061_00601</name>
</gene>
<dbReference type="PANTHER" id="PTHR35007:SF2">
    <property type="entry name" value="PILUS ASSEMBLE PROTEIN"/>
    <property type="match status" value="1"/>
</dbReference>
<evidence type="ECO:0000256" key="1">
    <source>
        <dbReference type="ARBA" id="ARBA00004651"/>
    </source>
</evidence>
<evidence type="ECO:0000259" key="7">
    <source>
        <dbReference type="Pfam" id="PF00482"/>
    </source>
</evidence>
<feature type="transmembrane region" description="Helical" evidence="6">
    <location>
        <begin position="6"/>
        <end position="27"/>
    </location>
</feature>
<keyword evidence="5 6" id="KW-0472">Membrane</keyword>
<sequence>MTPQAAGALLGLAFACGALLLMARLGATSRPSLISRIAPYVPSSPATARTQRPAASAMTTLIALARPSRSGSSDASLRARLRRAGRGDDLDAFRVEQIAFGAVGIVCGGLLGLVAIARGGAAIAIVVLPLFGAGVALLFADRHLARQVKARKVRMGQQLPVVAELLAFAVAAGESPVAAIERVTRTVSGDLAAEFGVAMGELRAGAPLDQALRGIAERTASPEVERFVDGLIMAIERGTPMAEVLRAQAADARAAGRRSLMEAAGRKDVAMLIPVVFLILPTVVLIALFPGFQSLQLIVR</sequence>
<evidence type="ECO:0000256" key="2">
    <source>
        <dbReference type="ARBA" id="ARBA00022475"/>
    </source>
</evidence>
<dbReference type="InterPro" id="IPR018076">
    <property type="entry name" value="T2SS_GspF_dom"/>
</dbReference>
<dbReference type="EMBL" id="CAEZYZ010000188">
    <property type="protein sequence ID" value="CAB4756545.1"/>
    <property type="molecule type" value="Genomic_DNA"/>
</dbReference>
<evidence type="ECO:0000256" key="6">
    <source>
        <dbReference type="SAM" id="Phobius"/>
    </source>
</evidence>
<dbReference type="EMBL" id="CAFBPD010000089">
    <property type="protein sequence ID" value="CAB5005528.1"/>
    <property type="molecule type" value="Genomic_DNA"/>
</dbReference>
<dbReference type="EMBL" id="CAEZYW010000069">
    <property type="protein sequence ID" value="CAB4737800.1"/>
    <property type="molecule type" value="Genomic_DNA"/>
</dbReference>